<keyword evidence="8 10" id="KW-1133">Transmembrane helix</keyword>
<dbReference type="Proteomes" id="UP000267342">
    <property type="component" value="Chromosome"/>
</dbReference>
<dbReference type="KEGG" id="zpl:ZBT109_2450"/>
<dbReference type="OrthoDB" id="9785113at2"/>
<evidence type="ECO:0000256" key="3">
    <source>
        <dbReference type="ARBA" id="ARBA00016864"/>
    </source>
</evidence>
<dbReference type="RefSeq" id="WP_027705223.1">
    <property type="nucleotide sequence ID" value="NZ_AP018933.1"/>
</dbReference>
<dbReference type="STRING" id="1123510.GCA_000620025_02137"/>
<dbReference type="Pfam" id="PF00528">
    <property type="entry name" value="BPD_transp_1"/>
    <property type="match status" value="1"/>
</dbReference>
<evidence type="ECO:0000256" key="8">
    <source>
        <dbReference type="ARBA" id="ARBA00022989"/>
    </source>
</evidence>
<dbReference type="PANTHER" id="PTHR42922">
    <property type="entry name" value="PHOSPHATE TRANSPORT SYSTEM PERMEASE PROTEIN PSTA"/>
    <property type="match status" value="1"/>
</dbReference>
<dbReference type="InterPro" id="IPR035906">
    <property type="entry name" value="MetI-like_sf"/>
</dbReference>
<feature type="transmembrane region" description="Helical" evidence="10">
    <location>
        <begin position="20"/>
        <end position="42"/>
    </location>
</feature>
<comment type="subcellular location">
    <subcellularLocation>
        <location evidence="10">Cell inner membrane</location>
        <topology evidence="10">Multi-pass membrane protein</topology>
    </subcellularLocation>
    <subcellularLocation>
        <location evidence="1">Cell membrane</location>
        <topology evidence="1">Multi-pass membrane protein</topology>
    </subcellularLocation>
</comment>
<feature type="transmembrane region" description="Helical" evidence="10">
    <location>
        <begin position="106"/>
        <end position="128"/>
    </location>
</feature>
<keyword evidence="6" id="KW-0592">Phosphate transport</keyword>
<evidence type="ECO:0000256" key="4">
    <source>
        <dbReference type="ARBA" id="ARBA00022448"/>
    </source>
</evidence>
<reference evidence="12 13" key="1">
    <citation type="submission" date="2018-09" db="EMBL/GenBank/DDBJ databases">
        <title>Zymobacter palmae IAM14233 (=T109) whole genome analysis.</title>
        <authorList>
            <person name="Yanase H."/>
        </authorList>
    </citation>
    <scope>NUCLEOTIDE SEQUENCE [LARGE SCALE GENOMIC DNA]</scope>
    <source>
        <strain evidence="12 13">IAM14233</strain>
    </source>
</reference>
<dbReference type="InterPro" id="IPR051408">
    <property type="entry name" value="Phosphate_transprt_permease"/>
</dbReference>
<dbReference type="NCBIfam" id="TIGR00974">
    <property type="entry name" value="3a0107s02c"/>
    <property type="match status" value="1"/>
</dbReference>
<feature type="transmembrane region" description="Helical" evidence="10">
    <location>
        <begin position="186"/>
        <end position="206"/>
    </location>
</feature>
<proteinExistence type="inferred from homology"/>
<feature type="transmembrane region" description="Helical" evidence="10">
    <location>
        <begin position="134"/>
        <end position="152"/>
    </location>
</feature>
<dbReference type="GO" id="GO:0005886">
    <property type="term" value="C:plasma membrane"/>
    <property type="evidence" value="ECO:0007669"/>
    <property type="project" value="UniProtKB-SubCell"/>
</dbReference>
<evidence type="ECO:0000313" key="12">
    <source>
        <dbReference type="EMBL" id="BBG31180.1"/>
    </source>
</evidence>
<dbReference type="GO" id="GO:0005315">
    <property type="term" value="F:phosphate transmembrane transporter activity"/>
    <property type="evidence" value="ECO:0007669"/>
    <property type="project" value="InterPro"/>
</dbReference>
<dbReference type="InterPro" id="IPR000515">
    <property type="entry name" value="MetI-like"/>
</dbReference>
<evidence type="ECO:0000259" key="11">
    <source>
        <dbReference type="PROSITE" id="PS50928"/>
    </source>
</evidence>
<dbReference type="SUPFAM" id="SSF161098">
    <property type="entry name" value="MetI-like"/>
    <property type="match status" value="1"/>
</dbReference>
<accession>A0A348HHS8</accession>
<dbReference type="InterPro" id="IPR005672">
    <property type="entry name" value="Phosphate_PstA"/>
</dbReference>
<evidence type="ECO:0000256" key="1">
    <source>
        <dbReference type="ARBA" id="ARBA00004651"/>
    </source>
</evidence>
<dbReference type="GO" id="GO:0035435">
    <property type="term" value="P:phosphate ion transmembrane transport"/>
    <property type="evidence" value="ECO:0007669"/>
    <property type="project" value="InterPro"/>
</dbReference>
<evidence type="ECO:0000256" key="10">
    <source>
        <dbReference type="RuleBase" id="RU363043"/>
    </source>
</evidence>
<evidence type="ECO:0000256" key="2">
    <source>
        <dbReference type="ARBA" id="ARBA00007069"/>
    </source>
</evidence>
<feature type="domain" description="ABC transmembrane type-1" evidence="11">
    <location>
        <begin position="68"/>
        <end position="272"/>
    </location>
</feature>
<dbReference type="CDD" id="cd06261">
    <property type="entry name" value="TM_PBP2"/>
    <property type="match status" value="1"/>
</dbReference>
<evidence type="ECO:0000256" key="9">
    <source>
        <dbReference type="ARBA" id="ARBA00023136"/>
    </source>
</evidence>
<evidence type="ECO:0000313" key="13">
    <source>
        <dbReference type="Proteomes" id="UP000267342"/>
    </source>
</evidence>
<keyword evidence="7 10" id="KW-0812">Transmembrane</keyword>
<feature type="transmembrane region" description="Helical" evidence="10">
    <location>
        <begin position="252"/>
        <end position="271"/>
    </location>
</feature>
<keyword evidence="5 10" id="KW-1003">Cell membrane</keyword>
<dbReference type="PROSITE" id="PS50928">
    <property type="entry name" value="ABC_TM1"/>
    <property type="match status" value="1"/>
</dbReference>
<dbReference type="PANTHER" id="PTHR42922:SF1">
    <property type="entry name" value="PHOSPHATE TRANSPORT SYSTEM PERMEASE PROTEIN PSTA"/>
    <property type="match status" value="1"/>
</dbReference>
<keyword evidence="13" id="KW-1185">Reference proteome</keyword>
<evidence type="ECO:0000256" key="6">
    <source>
        <dbReference type="ARBA" id="ARBA00022592"/>
    </source>
</evidence>
<dbReference type="EMBL" id="AP018933">
    <property type="protein sequence ID" value="BBG31180.1"/>
    <property type="molecule type" value="Genomic_DNA"/>
</dbReference>
<feature type="transmembrane region" description="Helical" evidence="10">
    <location>
        <begin position="68"/>
        <end position="94"/>
    </location>
</feature>
<evidence type="ECO:0000256" key="7">
    <source>
        <dbReference type="ARBA" id="ARBA00022692"/>
    </source>
</evidence>
<comment type="similarity">
    <text evidence="2 10">Belongs to the binding-protein-dependent transport system permease family. CysTW subfamily.</text>
</comment>
<keyword evidence="4" id="KW-0813">Transport</keyword>
<keyword evidence="9 10" id="KW-0472">Membrane</keyword>
<organism evidence="12 13">
    <name type="scientific">Zymobacter palmae</name>
    <dbReference type="NCBI Taxonomy" id="33074"/>
    <lineage>
        <taxon>Bacteria</taxon>
        <taxon>Pseudomonadati</taxon>
        <taxon>Pseudomonadota</taxon>
        <taxon>Gammaproteobacteria</taxon>
        <taxon>Oceanospirillales</taxon>
        <taxon>Halomonadaceae</taxon>
        <taxon>Zymobacter group</taxon>
        <taxon>Zymobacter</taxon>
    </lineage>
</organism>
<evidence type="ECO:0000256" key="5">
    <source>
        <dbReference type="ARBA" id="ARBA00022475"/>
    </source>
</evidence>
<gene>
    <name evidence="12" type="ORF">ZBT109_2450</name>
</gene>
<dbReference type="AlphaFoldDB" id="A0A348HHS8"/>
<sequence length="279" mass="30035">MMTSTSRYQRRRIVNRIAWLACLGVTGLCLVALGAILFQLLYSGLPKLSLEVFTSRTRASGGGLGNAIIGSLTMTLLGTLLGTVVGMAAGSWLAASRSRWSGLIRFASDMLLSAPSIIIGLFIYALVVLPSGGFSGWAGSIALAIIILPMVIRSTEDMLRLVPAPTREAAYALGAPRWKVLTSISFRMVMPGIITGILLGCARISGETAPLIFTSLNTNQWNWFRLSDAMPNLPMTLYQNMTLTGYDMDKVALAWTGALLMTLMILVLGIVSRRLARTS</sequence>
<protein>
    <recommendedName>
        <fullName evidence="3 10">Phosphate transport system permease protein PstA</fullName>
    </recommendedName>
</protein>
<name>A0A348HHS8_9GAMM</name>
<dbReference type="Gene3D" id="1.10.3720.10">
    <property type="entry name" value="MetI-like"/>
    <property type="match status" value="1"/>
</dbReference>